<proteinExistence type="predicted"/>
<dbReference type="OrthoDB" id="8478129at2"/>
<reference evidence="2 3" key="1">
    <citation type="submission" date="2017-11" db="EMBL/GenBank/DDBJ databases">
        <title>Complete genome sequence of Streptomyces lavendulae subsp. lavendulae CCM 3239 (formerly 'Streptomyces aureofaciens CCM 3239'), the producer of the angucycline-type antibiotic auricin.</title>
        <authorList>
            <person name="Busche T."/>
            <person name="Novakova R."/>
            <person name="Al'Dilaimi A."/>
            <person name="Homerova D."/>
            <person name="Feckova L."/>
            <person name="Rezuchova B."/>
            <person name="Mingyar E."/>
            <person name="Csolleiova D."/>
            <person name="Bekeova C."/>
            <person name="Winkler A."/>
            <person name="Sevcikova B."/>
            <person name="Kalinowski J."/>
            <person name="Kormanec J."/>
            <person name="Ruckert C."/>
        </authorList>
    </citation>
    <scope>NUCLEOTIDE SEQUENCE [LARGE SCALE GENOMIC DNA]</scope>
    <source>
        <strain evidence="2 3">CCM 3239</strain>
    </source>
</reference>
<dbReference type="Pfam" id="PF01966">
    <property type="entry name" value="HD"/>
    <property type="match status" value="1"/>
</dbReference>
<dbReference type="InterPro" id="IPR032710">
    <property type="entry name" value="NTF2-like_dom_sf"/>
</dbReference>
<dbReference type="InterPro" id="IPR003607">
    <property type="entry name" value="HD/PDEase_dom"/>
</dbReference>
<evidence type="ECO:0000313" key="3">
    <source>
        <dbReference type="Proteomes" id="UP000231791"/>
    </source>
</evidence>
<dbReference type="Gene3D" id="1.10.3210.10">
    <property type="entry name" value="Hypothetical protein af1432"/>
    <property type="match status" value="1"/>
</dbReference>
<dbReference type="SUPFAM" id="SSF109604">
    <property type="entry name" value="HD-domain/PDEase-like"/>
    <property type="match status" value="1"/>
</dbReference>
<sequence>MSTDAHLPVFEQLRLPDTGLARDAYAYVAGATADFVFHHSVRSYVFARAHAQNQGLNAGTDYDDELLFLSCVLHDIGVSEEGNGDQRFEVDGADTAAAFLRERGVEERRIAIAWDAIALHTSEGIAGRKGTEVALAHAGIGTDILGFRREDLPPGLADEVHALLPRMDLAYALSDAIVTQAKAKPHKASPMSFPGALLRRHLPYGAQPDWYDLIAAAGWGDKPVGTAARHRAETPEQVGAMFMEYLEAGDIEGLVSLYEPNAHFVPTPGTHLVGTVPIRKGLQELIDTGARRKLELRDIRQVDDIALVSNTATLTGVGPEPVISTTTEVLRRQPHGGWAHVVDDPFFGHHRPGGDVASAQGAVDG</sequence>
<evidence type="ECO:0000313" key="2">
    <source>
        <dbReference type="EMBL" id="ATZ22302.1"/>
    </source>
</evidence>
<dbReference type="SUPFAM" id="SSF54427">
    <property type="entry name" value="NTF2-like"/>
    <property type="match status" value="1"/>
</dbReference>
<dbReference type="PANTHER" id="PTHR35569">
    <property type="entry name" value="CYANAMIDE HYDRATASE DDI2-RELATED"/>
    <property type="match status" value="1"/>
</dbReference>
<dbReference type="GeneID" id="49381555"/>
<dbReference type="Gene3D" id="3.10.450.50">
    <property type="match status" value="1"/>
</dbReference>
<feature type="domain" description="HD" evidence="1">
    <location>
        <begin position="36"/>
        <end position="125"/>
    </location>
</feature>
<dbReference type="PANTHER" id="PTHR35569:SF1">
    <property type="entry name" value="CYANAMIDE HYDRATASE DDI2-RELATED"/>
    <property type="match status" value="1"/>
</dbReference>
<keyword evidence="3" id="KW-1185">Reference proteome</keyword>
<dbReference type="AlphaFoldDB" id="A0A2K8P6C1"/>
<dbReference type="EMBL" id="CP024985">
    <property type="protein sequence ID" value="ATZ22302.1"/>
    <property type="molecule type" value="Genomic_DNA"/>
</dbReference>
<evidence type="ECO:0000259" key="1">
    <source>
        <dbReference type="Pfam" id="PF01966"/>
    </source>
</evidence>
<dbReference type="CDD" id="cd00077">
    <property type="entry name" value="HDc"/>
    <property type="match status" value="1"/>
</dbReference>
<name>A0A2K8P6C1_STRLA</name>
<organism evidence="2 3">
    <name type="scientific">Streptomyces lavendulae subsp. lavendulae</name>
    <dbReference type="NCBI Taxonomy" id="58340"/>
    <lineage>
        <taxon>Bacteria</taxon>
        <taxon>Bacillati</taxon>
        <taxon>Actinomycetota</taxon>
        <taxon>Actinomycetes</taxon>
        <taxon>Kitasatosporales</taxon>
        <taxon>Streptomycetaceae</taxon>
        <taxon>Streptomyces</taxon>
    </lineage>
</organism>
<dbReference type="InterPro" id="IPR006674">
    <property type="entry name" value="HD_domain"/>
</dbReference>
<dbReference type="KEGG" id="slx:SLAV_01890"/>
<dbReference type="RefSeq" id="WP_051840396.1">
    <property type="nucleotide sequence ID" value="NZ_CP024985.1"/>
</dbReference>
<accession>A0A2K8P6C1</accession>
<dbReference type="Proteomes" id="UP000231791">
    <property type="component" value="Chromosome"/>
</dbReference>
<gene>
    <name evidence="2" type="ORF">SLAV_01890</name>
</gene>
<protein>
    <recommendedName>
        <fullName evidence="1">HD domain-containing protein</fullName>
    </recommendedName>
</protein>